<evidence type="ECO:0000313" key="1">
    <source>
        <dbReference type="EMBL" id="MFB9641315.1"/>
    </source>
</evidence>
<protein>
    <recommendedName>
        <fullName evidence="3">DUF4192 family protein</fullName>
    </recommendedName>
</protein>
<reference evidence="1 2" key="1">
    <citation type="submission" date="2024-09" db="EMBL/GenBank/DDBJ databases">
        <authorList>
            <person name="Sun Q."/>
            <person name="Mori K."/>
        </authorList>
    </citation>
    <scope>NUCLEOTIDE SEQUENCE [LARGE SCALE GENOMIC DNA]</scope>
    <source>
        <strain evidence="1 2">JCM 14321</strain>
    </source>
</reference>
<name>A0ABV5SLV3_9MICO</name>
<dbReference type="Proteomes" id="UP001589667">
    <property type="component" value="Unassembled WGS sequence"/>
</dbReference>
<gene>
    <name evidence="1" type="ORF">ACFFQV_03325</name>
</gene>
<accession>A0ABV5SLV3</accession>
<dbReference type="SUPFAM" id="SSF159941">
    <property type="entry name" value="MM3350-like"/>
    <property type="match status" value="1"/>
</dbReference>
<dbReference type="RefSeq" id="WP_157422923.1">
    <property type="nucleotide sequence ID" value="NZ_JBHMBL010000001.1"/>
</dbReference>
<evidence type="ECO:0008006" key="3">
    <source>
        <dbReference type="Google" id="ProtNLM"/>
    </source>
</evidence>
<keyword evidence="2" id="KW-1185">Reference proteome</keyword>
<dbReference type="Gene3D" id="3.10.290.30">
    <property type="entry name" value="MM3350-like"/>
    <property type="match status" value="1"/>
</dbReference>
<proteinExistence type="predicted"/>
<organism evidence="1 2">
    <name type="scientific">Agromyces lapidis</name>
    <dbReference type="NCBI Taxonomy" id="279574"/>
    <lineage>
        <taxon>Bacteria</taxon>
        <taxon>Bacillati</taxon>
        <taxon>Actinomycetota</taxon>
        <taxon>Actinomycetes</taxon>
        <taxon>Micrococcales</taxon>
        <taxon>Microbacteriaceae</taxon>
        <taxon>Agromyces</taxon>
    </lineage>
</organism>
<evidence type="ECO:0000313" key="2">
    <source>
        <dbReference type="Proteomes" id="UP001589667"/>
    </source>
</evidence>
<comment type="caution">
    <text evidence="1">The sequence shown here is derived from an EMBL/GenBank/DDBJ whole genome shotgun (WGS) entry which is preliminary data.</text>
</comment>
<dbReference type="EMBL" id="JBHMBL010000001">
    <property type="protein sequence ID" value="MFB9641315.1"/>
    <property type="molecule type" value="Genomic_DNA"/>
</dbReference>
<sequence length="471" mass="51155">MLPSMPPAVPALSIQLDLVDDPVAVRRVVEVDPSTRMTALHRVITEAFGWSADAPHRFTDQLVSDDHDHDDDEDHDDDADTGFFAGTYRGRPPVHHRVWELSHGSSSASAGHVSECAWVDAIDHALGAGSPLYYEYGTSLCRTCNRAPRGSRYDGGREDPLPAPRAVVRIRPSAVPRVRTKALLPHLVDAAGWPPRMDRDFDGDDDGGAGDGYEYEYEYEYEYGCCPDLLSRTASTGWSDALGPRAERPLDPAALRALIEWRRSENRYGFRHDDALIGRALDESSSWPKYEQLAAAQQAIAVSAEIAGPELADPAGAEWAAALTTALRAGLTALPSSRDLARLTGDGASARLEIDAGHEALLRRLRLAYRRSGFTVRARRGDDALADPMGIVRACAEAYWSTASDRSVRLAVAFAIATGQTVDAFVAGESWTAVEHESAARSHLFLETCGGLTPDPDPAAAMRFARLALRN</sequence>
<dbReference type="InterPro" id="IPR024047">
    <property type="entry name" value="MM3350-like_sf"/>
</dbReference>